<dbReference type="InterPro" id="IPR027417">
    <property type="entry name" value="P-loop_NTPase"/>
</dbReference>
<keyword evidence="8" id="KW-0472">Membrane</keyword>
<evidence type="ECO:0000313" key="10">
    <source>
        <dbReference type="EMBL" id="KAE8764534.1"/>
    </source>
</evidence>
<dbReference type="GO" id="GO:0015424">
    <property type="term" value="F:ABC-type amino acid transporter activity"/>
    <property type="evidence" value="ECO:0007669"/>
    <property type="project" value="InterPro"/>
</dbReference>
<dbReference type="SUPFAM" id="SSF52540">
    <property type="entry name" value="P-loop containing nucleoside triphosphate hydrolases"/>
    <property type="match status" value="1"/>
</dbReference>
<dbReference type="InterPro" id="IPR014343">
    <property type="entry name" value="Ectoine_EhuA"/>
</dbReference>
<dbReference type="InterPro" id="IPR030679">
    <property type="entry name" value="ABC_ATPase_HisP-typ"/>
</dbReference>
<keyword evidence="4" id="KW-1003">Cell membrane</keyword>
<dbReference type="InterPro" id="IPR017871">
    <property type="entry name" value="ABC_transporter-like_CS"/>
</dbReference>
<evidence type="ECO:0000313" key="11">
    <source>
        <dbReference type="Proteomes" id="UP000451860"/>
    </source>
</evidence>
<dbReference type="NCBIfam" id="TIGR03005">
    <property type="entry name" value="ectoine_ehuA"/>
    <property type="match status" value="1"/>
</dbReference>
<evidence type="ECO:0000256" key="6">
    <source>
        <dbReference type="ARBA" id="ARBA00022840"/>
    </source>
</evidence>
<dbReference type="PANTHER" id="PTHR43166:SF9">
    <property type="entry name" value="GLUTAMATE_ASPARTATE IMPORT ATP-BINDING PROTEIN GLTL"/>
    <property type="match status" value="1"/>
</dbReference>
<dbReference type="PROSITE" id="PS00211">
    <property type="entry name" value="ABC_TRANSPORTER_1"/>
    <property type="match status" value="1"/>
</dbReference>
<evidence type="ECO:0000256" key="1">
    <source>
        <dbReference type="ARBA" id="ARBA00004202"/>
    </source>
</evidence>
<dbReference type="GO" id="GO:0005886">
    <property type="term" value="C:plasma membrane"/>
    <property type="evidence" value="ECO:0007669"/>
    <property type="project" value="UniProtKB-SubCell"/>
</dbReference>
<evidence type="ECO:0000256" key="7">
    <source>
        <dbReference type="ARBA" id="ARBA00022970"/>
    </source>
</evidence>
<dbReference type="EMBL" id="WHJE01000030">
    <property type="protein sequence ID" value="KAE8764534.1"/>
    <property type="molecule type" value="Genomic_DNA"/>
</dbReference>
<dbReference type="InterPro" id="IPR003439">
    <property type="entry name" value="ABC_transporter-like_ATP-bd"/>
</dbReference>
<dbReference type="PROSITE" id="PS50893">
    <property type="entry name" value="ABC_TRANSPORTER_2"/>
    <property type="match status" value="1"/>
</dbReference>
<keyword evidence="11" id="KW-1185">Reference proteome</keyword>
<feature type="domain" description="ABC transporter" evidence="9">
    <location>
        <begin position="19"/>
        <end position="264"/>
    </location>
</feature>
<dbReference type="InterPro" id="IPR003593">
    <property type="entry name" value="AAA+_ATPase"/>
</dbReference>
<dbReference type="GO" id="GO:0005524">
    <property type="term" value="F:ATP binding"/>
    <property type="evidence" value="ECO:0007669"/>
    <property type="project" value="UniProtKB-KW"/>
</dbReference>
<name>A0A7J5UQZ4_9MICO</name>
<keyword evidence="7" id="KW-0029">Amino-acid transport</keyword>
<reference evidence="10 11" key="1">
    <citation type="submission" date="2019-10" db="EMBL/GenBank/DDBJ databases">
        <title>Georgenia wutianyii sp. nov. and Georgenia yuyongxinii sp. nov. isolated from plateau pika (Ochotona curzoniae) in the Qinghai-Tibet plateau of China.</title>
        <authorList>
            <person name="Tian Z."/>
        </authorList>
    </citation>
    <scope>NUCLEOTIDE SEQUENCE [LARGE SCALE GENOMIC DNA]</scope>
    <source>
        <strain evidence="10 11">DSM 21501</strain>
    </source>
</reference>
<gene>
    <name evidence="10" type="primary">ehuA</name>
    <name evidence="10" type="ORF">GB883_08625</name>
</gene>
<proteinExistence type="inferred from homology"/>
<dbReference type="AlphaFoldDB" id="A0A7J5UQZ4"/>
<accession>A0A7J5UQZ4</accession>
<sequence>MPATDTTRGPAGTAVLPALRFENVVKRFGDHTVLDGLNFEVAKGERVTLIGPSGSGKTTILRLVMTLEHLTDGFIYVDGDPLTHELRGGRRVERRPKDVARLTTKIGMVFQQFNLFPNMTVLENITEAPVHVLGRSKGEAERRARELLDQVGLADKAHAHPTRLSGGQQQRVAIARALAMDPEILLLDEVTSALDPELVGEVLGVLRDVARSTDITMLIVTHEMQFAAEVSDRVLMFDQGRIVEDAPPGVMFSDPGEERTQAFLQAVL</sequence>
<dbReference type="Gene3D" id="3.40.50.300">
    <property type="entry name" value="P-loop containing nucleotide triphosphate hydrolases"/>
    <property type="match status" value="1"/>
</dbReference>
<evidence type="ECO:0000259" key="9">
    <source>
        <dbReference type="PROSITE" id="PS50893"/>
    </source>
</evidence>
<keyword evidence="5" id="KW-0547">Nucleotide-binding</keyword>
<dbReference type="Proteomes" id="UP000451860">
    <property type="component" value="Unassembled WGS sequence"/>
</dbReference>
<organism evidence="10 11">
    <name type="scientific">Georgenia thermotolerans</name>
    <dbReference type="NCBI Taxonomy" id="527326"/>
    <lineage>
        <taxon>Bacteria</taxon>
        <taxon>Bacillati</taxon>
        <taxon>Actinomycetota</taxon>
        <taxon>Actinomycetes</taxon>
        <taxon>Micrococcales</taxon>
        <taxon>Bogoriellaceae</taxon>
        <taxon>Georgenia</taxon>
    </lineage>
</organism>
<dbReference type="PIRSF" id="PIRSF039085">
    <property type="entry name" value="ABC_ATPase_HisP"/>
    <property type="match status" value="1"/>
</dbReference>
<dbReference type="PANTHER" id="PTHR43166">
    <property type="entry name" value="AMINO ACID IMPORT ATP-BINDING PROTEIN"/>
    <property type="match status" value="1"/>
</dbReference>
<dbReference type="RefSeq" id="WP_152199910.1">
    <property type="nucleotide sequence ID" value="NZ_VUKF01000002.1"/>
</dbReference>
<protein>
    <submittedName>
        <fullName evidence="10">Ectoine/hydroxyectoine ABC transporter ATP-binding protein EhuA</fullName>
    </submittedName>
</protein>
<evidence type="ECO:0000256" key="4">
    <source>
        <dbReference type="ARBA" id="ARBA00022475"/>
    </source>
</evidence>
<keyword evidence="3" id="KW-0813">Transport</keyword>
<dbReference type="Pfam" id="PF00005">
    <property type="entry name" value="ABC_tran"/>
    <property type="match status" value="1"/>
</dbReference>
<comment type="subcellular location">
    <subcellularLocation>
        <location evidence="1">Cell membrane</location>
        <topology evidence="1">Peripheral membrane protein</topology>
    </subcellularLocation>
</comment>
<dbReference type="SMART" id="SM00382">
    <property type="entry name" value="AAA"/>
    <property type="match status" value="1"/>
</dbReference>
<dbReference type="GO" id="GO:0016887">
    <property type="term" value="F:ATP hydrolysis activity"/>
    <property type="evidence" value="ECO:0007669"/>
    <property type="project" value="InterPro"/>
</dbReference>
<evidence type="ECO:0000256" key="8">
    <source>
        <dbReference type="ARBA" id="ARBA00023136"/>
    </source>
</evidence>
<evidence type="ECO:0000256" key="5">
    <source>
        <dbReference type="ARBA" id="ARBA00022741"/>
    </source>
</evidence>
<evidence type="ECO:0000256" key="2">
    <source>
        <dbReference type="ARBA" id="ARBA00005417"/>
    </source>
</evidence>
<evidence type="ECO:0000256" key="3">
    <source>
        <dbReference type="ARBA" id="ARBA00022448"/>
    </source>
</evidence>
<dbReference type="InterPro" id="IPR050086">
    <property type="entry name" value="MetN_ABC_transporter-like"/>
</dbReference>
<comment type="caution">
    <text evidence="10">The sequence shown here is derived from an EMBL/GenBank/DDBJ whole genome shotgun (WGS) entry which is preliminary data.</text>
</comment>
<dbReference type="OrthoDB" id="3190580at2"/>
<comment type="similarity">
    <text evidence="2">Belongs to the ABC transporter superfamily.</text>
</comment>
<dbReference type="CDD" id="cd03262">
    <property type="entry name" value="ABC_HisP_GlnQ"/>
    <property type="match status" value="1"/>
</dbReference>
<keyword evidence="6 10" id="KW-0067">ATP-binding</keyword>